<dbReference type="AlphaFoldDB" id="A0A7W8XVY7"/>
<feature type="transmembrane region" description="Helical" evidence="1">
    <location>
        <begin position="242"/>
        <end position="268"/>
    </location>
</feature>
<gene>
    <name evidence="2" type="ORF">GGD50_004997</name>
</gene>
<keyword evidence="3" id="KW-1185">Reference proteome</keyword>
<reference evidence="2 3" key="1">
    <citation type="submission" date="2020-08" db="EMBL/GenBank/DDBJ databases">
        <title>Genomic Encyclopedia of Type Strains, Phase IV (KMG-V): Genome sequencing to study the core and pangenomes of soil and plant-associated prokaryotes.</title>
        <authorList>
            <person name="Whitman W."/>
        </authorList>
    </citation>
    <scope>NUCLEOTIDE SEQUENCE [LARGE SCALE GENOMIC DNA]</scope>
    <source>
        <strain evidence="2 3">SEMIA 4064</strain>
    </source>
</reference>
<dbReference type="RefSeq" id="WP_107108831.1">
    <property type="nucleotide sequence ID" value="NZ_JACHBI010000012.1"/>
</dbReference>
<comment type="caution">
    <text evidence="2">The sequence shown here is derived from an EMBL/GenBank/DDBJ whole genome shotgun (WGS) entry which is preliminary data.</text>
</comment>
<keyword evidence="1" id="KW-0472">Membrane</keyword>
<feature type="transmembrane region" description="Helical" evidence="1">
    <location>
        <begin position="280"/>
        <end position="300"/>
    </location>
</feature>
<keyword evidence="1" id="KW-0812">Transmembrane</keyword>
<evidence type="ECO:0000313" key="2">
    <source>
        <dbReference type="EMBL" id="MBB5576354.1"/>
    </source>
</evidence>
<dbReference type="EMBL" id="JACHBI010000012">
    <property type="protein sequence ID" value="MBB5576354.1"/>
    <property type="molecule type" value="Genomic_DNA"/>
</dbReference>
<proteinExistence type="predicted"/>
<name>A0A7W8XVY7_9HYPH</name>
<organism evidence="2 3">
    <name type="scientific">Rhizobium paranaense</name>
    <dbReference type="NCBI Taxonomy" id="1650438"/>
    <lineage>
        <taxon>Bacteria</taxon>
        <taxon>Pseudomonadati</taxon>
        <taxon>Pseudomonadota</taxon>
        <taxon>Alphaproteobacteria</taxon>
        <taxon>Hyphomicrobiales</taxon>
        <taxon>Rhizobiaceae</taxon>
        <taxon>Rhizobium/Agrobacterium group</taxon>
        <taxon>Rhizobium</taxon>
    </lineage>
</organism>
<keyword evidence="1" id="KW-1133">Transmembrane helix</keyword>
<feature type="transmembrane region" description="Helical" evidence="1">
    <location>
        <begin position="7"/>
        <end position="30"/>
    </location>
</feature>
<evidence type="ECO:0000313" key="3">
    <source>
        <dbReference type="Proteomes" id="UP000549882"/>
    </source>
</evidence>
<protein>
    <submittedName>
        <fullName evidence="2">Uncharacterized protein</fullName>
    </submittedName>
</protein>
<sequence length="312" mass="33826">MAKTDWIANAVVVLMGLITVGGAVWLGLYLQGRGPIPPKQLSAEYIGPSDPLQDLQNTGTNISVSISSGGKPVPKIYIYRASLENTGHAPILPSDFFGDLKLSALPDWHIVAVGNSPWRGAQSVSVDWKRTSDNLYTASPTLLNSGDEIAISVYLTAKEDVETAAVLKGASAPIAFETRVANLPSISLKPNIIMEKAQPVAGGITVEIRNWGVWFFLVIFAIYFALHLFLLRRFASVSKLNYGYLVLIFIASIFSISAAEATTTYVFGPYAGLPDVPADGWLNIPPLALNFGLLLLFYLFPILRPQYLRSGP</sequence>
<evidence type="ECO:0000256" key="1">
    <source>
        <dbReference type="SAM" id="Phobius"/>
    </source>
</evidence>
<dbReference type="Proteomes" id="UP000549882">
    <property type="component" value="Unassembled WGS sequence"/>
</dbReference>
<feature type="transmembrane region" description="Helical" evidence="1">
    <location>
        <begin position="211"/>
        <end position="230"/>
    </location>
</feature>
<accession>A0A7W8XVY7</accession>